<dbReference type="RefSeq" id="WP_130024119.1">
    <property type="nucleotide sequence ID" value="NZ_SEWF01000077.1"/>
</dbReference>
<dbReference type="PANTHER" id="PTHR47642">
    <property type="entry name" value="ATP-DEPENDENT DNA HELICASE"/>
    <property type="match status" value="1"/>
</dbReference>
<name>A0A4Q5LT58_9BACT</name>
<dbReference type="InterPro" id="IPR051055">
    <property type="entry name" value="PIF1_helicase"/>
</dbReference>
<feature type="domain" description="DNA helicase Pif1-like DEAD-box helicase" evidence="1">
    <location>
        <begin position="39"/>
        <end position="179"/>
    </location>
</feature>
<dbReference type="AlphaFoldDB" id="A0A4Q5LT58"/>
<dbReference type="OrthoDB" id="9763659at2"/>
<dbReference type="GO" id="GO:0003678">
    <property type="term" value="F:DNA helicase activity"/>
    <property type="evidence" value="ECO:0007669"/>
    <property type="project" value="InterPro"/>
</dbReference>
<dbReference type="InterPro" id="IPR027417">
    <property type="entry name" value="P-loop_NTPase"/>
</dbReference>
<accession>A0A4Q5LT58</accession>
<dbReference type="FunFam" id="3.40.50.300:FF:001498">
    <property type="entry name" value="ATP-dependent DNA helicase"/>
    <property type="match status" value="1"/>
</dbReference>
<organism evidence="3 4">
    <name type="scientific">Emticicia agri</name>
    <dbReference type="NCBI Taxonomy" id="2492393"/>
    <lineage>
        <taxon>Bacteria</taxon>
        <taxon>Pseudomonadati</taxon>
        <taxon>Bacteroidota</taxon>
        <taxon>Cytophagia</taxon>
        <taxon>Cytophagales</taxon>
        <taxon>Leadbetterellaceae</taxon>
        <taxon>Emticicia</taxon>
    </lineage>
</organism>
<protein>
    <submittedName>
        <fullName evidence="3">AAA family ATPase</fullName>
    </submittedName>
</protein>
<evidence type="ECO:0000259" key="1">
    <source>
        <dbReference type="Pfam" id="PF05970"/>
    </source>
</evidence>
<dbReference type="PANTHER" id="PTHR47642:SF6">
    <property type="entry name" value="ATP-DEPENDENT DNA HELICASE"/>
    <property type="match status" value="1"/>
</dbReference>
<dbReference type="EMBL" id="SEWF01000077">
    <property type="protein sequence ID" value="RYU92695.1"/>
    <property type="molecule type" value="Genomic_DNA"/>
</dbReference>
<dbReference type="InterPro" id="IPR049163">
    <property type="entry name" value="Pif1-like_2B_dom"/>
</dbReference>
<dbReference type="Pfam" id="PF05970">
    <property type="entry name" value="PIF1"/>
    <property type="match status" value="1"/>
</dbReference>
<gene>
    <name evidence="3" type="ORF">EWM59_25810</name>
</gene>
<dbReference type="Gene3D" id="2.30.30.940">
    <property type="match status" value="1"/>
</dbReference>
<dbReference type="Pfam" id="PF21530">
    <property type="entry name" value="Pif1_2B_dom"/>
    <property type="match status" value="1"/>
</dbReference>
<dbReference type="GO" id="GO:0000723">
    <property type="term" value="P:telomere maintenance"/>
    <property type="evidence" value="ECO:0007669"/>
    <property type="project" value="InterPro"/>
</dbReference>
<feature type="domain" description="DNA helicase Pif1-like 2B" evidence="2">
    <location>
        <begin position="307"/>
        <end position="352"/>
    </location>
</feature>
<dbReference type="Gene3D" id="3.40.50.300">
    <property type="entry name" value="P-loop containing nucleotide triphosphate hydrolases"/>
    <property type="match status" value="2"/>
</dbReference>
<reference evidence="3 4" key="1">
    <citation type="submission" date="2019-02" db="EMBL/GenBank/DDBJ databases">
        <title>Bacterial novel species Emticicia sp. 17J42-9 isolated from soil.</title>
        <authorList>
            <person name="Jung H.-Y."/>
        </authorList>
    </citation>
    <scope>NUCLEOTIDE SEQUENCE [LARGE SCALE GENOMIC DNA]</scope>
    <source>
        <strain evidence="3 4">17J42-9</strain>
    </source>
</reference>
<evidence type="ECO:0000313" key="3">
    <source>
        <dbReference type="EMBL" id="RYU92695.1"/>
    </source>
</evidence>
<comment type="caution">
    <text evidence="3">The sequence shown here is derived from an EMBL/GenBank/DDBJ whole genome shotgun (WGS) entry which is preliminary data.</text>
</comment>
<dbReference type="Proteomes" id="UP000293162">
    <property type="component" value="Unassembled WGS sequence"/>
</dbReference>
<keyword evidence="4" id="KW-1185">Reference proteome</keyword>
<dbReference type="GO" id="GO:0006281">
    <property type="term" value="P:DNA repair"/>
    <property type="evidence" value="ECO:0007669"/>
    <property type="project" value="InterPro"/>
</dbReference>
<sequence length="470" mass="54081">MQELIVLGVFVLVVAVCFFIYSRQKNTLVLTDEFKDILHILNDTRESVFISGKAGTGKSSLLQYFTARTDKKYVILAPTGIAAMNVKGQTVHSFFRLPPRLIQVDKLKPEYAKNALYENLDMVIIDEVSMISANLMEAIDTALRLNRNRPDEPFGGLQMVFIGDLFQLPPVVKNDLQEYFTTTYGGNYFFDSPVFKAGFSYHLKELTHIFRQKDERFKKVLNRIRVNEAKFEDFVLLNARHRDNVGDNNSAIFLTTTNKNVKKINKENLENLPGKEMIFEAVLTGKIREEFEKLKEQLADKKMSEAEFEDEIEMRFPTNVFLKLKPGAQVMMIKNDSLKRWVNGTVGIVSRLNKHDIWVEIDGQSYKMAQENWEEITYQYDSKRKEIKENILGTFTQFPVKLAWAMTIHKSQGKTFDKVVIDIGTGAFSHGQTYVALSRCKTLEGIVLNKEIRPSDVIVDERVIAYYKGR</sequence>
<proteinExistence type="predicted"/>
<evidence type="ECO:0000259" key="2">
    <source>
        <dbReference type="Pfam" id="PF21530"/>
    </source>
</evidence>
<evidence type="ECO:0000313" key="4">
    <source>
        <dbReference type="Proteomes" id="UP000293162"/>
    </source>
</evidence>
<dbReference type="InterPro" id="IPR010285">
    <property type="entry name" value="DNA_helicase_pif1-like_DEAD"/>
</dbReference>
<dbReference type="SUPFAM" id="SSF52540">
    <property type="entry name" value="P-loop containing nucleoside triphosphate hydrolases"/>
    <property type="match status" value="2"/>
</dbReference>
<dbReference type="CDD" id="cd18809">
    <property type="entry name" value="SF1_C_RecD"/>
    <property type="match status" value="1"/>
</dbReference>